<organism evidence="6 7">
    <name type="scientific">Knufia fluminis</name>
    <dbReference type="NCBI Taxonomy" id="191047"/>
    <lineage>
        <taxon>Eukaryota</taxon>
        <taxon>Fungi</taxon>
        <taxon>Dikarya</taxon>
        <taxon>Ascomycota</taxon>
        <taxon>Pezizomycotina</taxon>
        <taxon>Eurotiomycetes</taxon>
        <taxon>Chaetothyriomycetidae</taxon>
        <taxon>Chaetothyriales</taxon>
        <taxon>Trichomeriaceae</taxon>
        <taxon>Knufia</taxon>
    </lineage>
</organism>
<gene>
    <name evidence="6" type="ORF">OHC33_000040</name>
</gene>
<dbReference type="Pfam" id="PF11571">
    <property type="entry name" value="Med27"/>
    <property type="match status" value="1"/>
</dbReference>
<dbReference type="EMBL" id="JAKLMC020000001">
    <property type="protein sequence ID" value="KAK5958199.1"/>
    <property type="molecule type" value="Genomic_DNA"/>
</dbReference>
<dbReference type="InterPro" id="IPR021627">
    <property type="entry name" value="Mediator_Med27"/>
</dbReference>
<dbReference type="GO" id="GO:0016592">
    <property type="term" value="C:mediator complex"/>
    <property type="evidence" value="ECO:0007669"/>
    <property type="project" value="InterPro"/>
</dbReference>
<sequence length="275" mass="30947">MATIMEPTGDVMVHPEDAAVIEQLAKLQQMHQQIHDLRSLLPNALLGPARESIIQPRGSNPSHFAVSVMKAANDGVKGIQSFKQDWQAPETRQLFRDANAANTTQGSDTWHMDYRSLATTATRTTNTDLPREDIQVDTIEEAKIAFESFKQNERKIKLQAPDSPDMFPIDVEVNRMHFRLDRDETSNTYTIEPVTGGSLPQQIADQLTQEKSRKKLGKLLAHFEAYHAIRLRKCDKCGSLLDSDLKLPLVRKLTTERSSENPAGRWAAYHMACSP</sequence>
<evidence type="ECO:0000256" key="4">
    <source>
        <dbReference type="ARBA" id="ARBA00023163"/>
    </source>
</evidence>
<evidence type="ECO:0000256" key="5">
    <source>
        <dbReference type="ARBA" id="ARBA00023242"/>
    </source>
</evidence>
<evidence type="ECO:0000256" key="2">
    <source>
        <dbReference type="ARBA" id="ARBA00008048"/>
    </source>
</evidence>
<keyword evidence="5" id="KW-0539">Nucleus</keyword>
<evidence type="ECO:0000256" key="1">
    <source>
        <dbReference type="ARBA" id="ARBA00004123"/>
    </source>
</evidence>
<comment type="similarity">
    <text evidence="2">Belongs to the Mediator complex subunit 27 family.</text>
</comment>
<keyword evidence="3" id="KW-0805">Transcription regulation</keyword>
<protein>
    <submittedName>
        <fullName evidence="6">Uncharacterized protein</fullName>
    </submittedName>
</protein>
<name>A0AAN8EKZ7_9EURO</name>
<evidence type="ECO:0000313" key="7">
    <source>
        <dbReference type="Proteomes" id="UP001316803"/>
    </source>
</evidence>
<reference evidence="6 7" key="1">
    <citation type="submission" date="2022-12" db="EMBL/GenBank/DDBJ databases">
        <title>Genomic features and morphological characterization of a novel Knufia sp. strain isolated from spacecraft assembly facility.</title>
        <authorList>
            <person name="Teixeira M."/>
            <person name="Chander A.M."/>
            <person name="Stajich J.E."/>
            <person name="Venkateswaran K."/>
        </authorList>
    </citation>
    <scope>NUCLEOTIDE SEQUENCE [LARGE SCALE GENOMIC DNA]</scope>
    <source>
        <strain evidence="6 7">FJI-L2-BK-P2</strain>
    </source>
</reference>
<evidence type="ECO:0000256" key="3">
    <source>
        <dbReference type="ARBA" id="ARBA00023015"/>
    </source>
</evidence>
<evidence type="ECO:0000313" key="6">
    <source>
        <dbReference type="EMBL" id="KAK5958199.1"/>
    </source>
</evidence>
<comment type="caution">
    <text evidence="6">The sequence shown here is derived from an EMBL/GenBank/DDBJ whole genome shotgun (WGS) entry which is preliminary data.</text>
</comment>
<dbReference type="Proteomes" id="UP001316803">
    <property type="component" value="Unassembled WGS sequence"/>
</dbReference>
<accession>A0AAN8EKZ7</accession>
<proteinExistence type="inferred from homology"/>
<comment type="subcellular location">
    <subcellularLocation>
        <location evidence="1">Nucleus</location>
    </subcellularLocation>
</comment>
<keyword evidence="7" id="KW-1185">Reference proteome</keyword>
<dbReference type="AlphaFoldDB" id="A0AAN8EKZ7"/>
<keyword evidence="4" id="KW-0804">Transcription</keyword>